<reference evidence="13" key="1">
    <citation type="journal article" date="2019" name="Int. J. Syst. Evol. Microbiol.">
        <title>The Global Catalogue of Microorganisms (GCM) 10K type strain sequencing project: providing services to taxonomists for standard genome sequencing and annotation.</title>
        <authorList>
            <consortium name="The Broad Institute Genomics Platform"/>
            <consortium name="The Broad Institute Genome Sequencing Center for Infectious Disease"/>
            <person name="Wu L."/>
            <person name="Ma J."/>
        </authorList>
    </citation>
    <scope>NUCLEOTIDE SEQUENCE [LARGE SCALE GENOMIC DNA]</scope>
    <source>
        <strain evidence="13">JCM 4805</strain>
    </source>
</reference>
<keyword evidence="6 11" id="KW-0547">Nucleotide-binding</keyword>
<evidence type="ECO:0000256" key="7">
    <source>
        <dbReference type="ARBA" id="ARBA00022777"/>
    </source>
</evidence>
<comment type="caution">
    <text evidence="12">The sequence shown here is derived from an EMBL/GenBank/DDBJ whole genome shotgun (WGS) entry which is preliminary data.</text>
</comment>
<evidence type="ECO:0000256" key="8">
    <source>
        <dbReference type="ARBA" id="ARBA00022840"/>
    </source>
</evidence>
<sequence>MTRPADDLLAITRQALNRVRHETPLVQCLTNQVVANFTANVLLAVGAAPAMVDIPEEAGPFAGAASGVLVNLGTPHAEQRAAMTEAVASATAAGTPWVLDPVAVGSLPVRTALARRLLPQGPAVVRGNASEIIALAGTGGGGRGVDATDEVESAAAAAGELARSTGAVVAVSGPVDLLTDGERTVRVANGDPLLTRVTGGGCALGAVLAAFAPPTTPDAAARADRLAAAAAAVAVYTVAAEIAAEHSAGPGGFAAAFLDALYALDEETLGKRAAISWA</sequence>
<feature type="binding site" evidence="11">
    <location>
        <position position="126"/>
    </location>
    <ligand>
        <name>ATP</name>
        <dbReference type="ChEBI" id="CHEBI:30616"/>
    </ligand>
</feature>
<feature type="binding site" evidence="11">
    <location>
        <position position="51"/>
    </location>
    <ligand>
        <name>substrate</name>
    </ligand>
</feature>
<keyword evidence="8 11" id="KW-0067">ATP-binding</keyword>
<evidence type="ECO:0000313" key="12">
    <source>
        <dbReference type="EMBL" id="GAA0471896.1"/>
    </source>
</evidence>
<dbReference type="NCBIfam" id="NF006830">
    <property type="entry name" value="PRK09355.1"/>
    <property type="match status" value="1"/>
</dbReference>
<feature type="binding site" evidence="11">
    <location>
        <position position="172"/>
    </location>
    <ligand>
        <name>ATP</name>
        <dbReference type="ChEBI" id="CHEBI:30616"/>
    </ligand>
</feature>
<comment type="pathway">
    <text evidence="3 11">Cofactor biosynthesis; thiamine diphosphate biosynthesis; 4-methyl-5-(2-phosphoethyl)-thiazole from 5-(2-hydroxyethyl)-4-methylthiazole: step 1/1.</text>
</comment>
<comment type="cofactor">
    <cofactor evidence="2 11">
        <name>Mg(2+)</name>
        <dbReference type="ChEBI" id="CHEBI:18420"/>
    </cofactor>
</comment>
<dbReference type="EMBL" id="BAAABY010000029">
    <property type="protein sequence ID" value="GAA0471896.1"/>
    <property type="molecule type" value="Genomic_DNA"/>
</dbReference>
<dbReference type="InterPro" id="IPR029056">
    <property type="entry name" value="Ribokinase-like"/>
</dbReference>
<protein>
    <recommendedName>
        <fullName evidence="11">Hydroxyethylthiazole kinase</fullName>
        <ecNumber evidence="11">2.7.1.50</ecNumber>
    </recommendedName>
    <alternativeName>
        <fullName evidence="11">4-methyl-5-beta-hydroxyethylthiazole kinase</fullName>
        <shortName evidence="11">TH kinase</shortName>
        <shortName evidence="11">Thz kinase</shortName>
    </alternativeName>
</protein>
<evidence type="ECO:0000256" key="5">
    <source>
        <dbReference type="ARBA" id="ARBA00022723"/>
    </source>
</evidence>
<dbReference type="Pfam" id="PF02110">
    <property type="entry name" value="HK"/>
    <property type="match status" value="1"/>
</dbReference>
<organism evidence="12 13">
    <name type="scientific">Streptomyces olivaceiscleroticus</name>
    <dbReference type="NCBI Taxonomy" id="68245"/>
    <lineage>
        <taxon>Bacteria</taxon>
        <taxon>Bacillati</taxon>
        <taxon>Actinomycetota</taxon>
        <taxon>Actinomycetes</taxon>
        <taxon>Kitasatosporales</taxon>
        <taxon>Streptomycetaceae</taxon>
        <taxon>Streptomyces</taxon>
    </lineage>
</organism>
<dbReference type="SUPFAM" id="SSF53613">
    <property type="entry name" value="Ribokinase-like"/>
    <property type="match status" value="1"/>
</dbReference>
<dbReference type="RefSeq" id="WP_346096390.1">
    <property type="nucleotide sequence ID" value="NZ_BAAABY010000029.1"/>
</dbReference>
<evidence type="ECO:0000256" key="9">
    <source>
        <dbReference type="ARBA" id="ARBA00022842"/>
    </source>
</evidence>
<keyword evidence="5 11" id="KW-0479">Metal-binding</keyword>
<evidence type="ECO:0000256" key="6">
    <source>
        <dbReference type="ARBA" id="ARBA00022741"/>
    </source>
</evidence>
<dbReference type="CDD" id="cd01170">
    <property type="entry name" value="THZ_kinase"/>
    <property type="match status" value="1"/>
</dbReference>
<evidence type="ECO:0000313" key="13">
    <source>
        <dbReference type="Proteomes" id="UP001500909"/>
    </source>
</evidence>
<evidence type="ECO:0000256" key="4">
    <source>
        <dbReference type="ARBA" id="ARBA00022679"/>
    </source>
</evidence>
<dbReference type="InterPro" id="IPR000417">
    <property type="entry name" value="Hyethyz_kinase"/>
</dbReference>
<keyword evidence="4 11" id="KW-0808">Transferase</keyword>
<dbReference type="Proteomes" id="UP001500909">
    <property type="component" value="Unassembled WGS sequence"/>
</dbReference>
<comment type="similarity">
    <text evidence="11">Belongs to the Thz kinase family.</text>
</comment>
<dbReference type="EC" id="2.7.1.50" evidence="11"/>
<dbReference type="Gene3D" id="3.40.1190.20">
    <property type="match status" value="1"/>
</dbReference>
<dbReference type="PRINTS" id="PR01099">
    <property type="entry name" value="HYETHTZKNASE"/>
</dbReference>
<name>A0ABP3K644_9ACTN</name>
<keyword evidence="13" id="KW-1185">Reference proteome</keyword>
<evidence type="ECO:0000256" key="10">
    <source>
        <dbReference type="ARBA" id="ARBA00022977"/>
    </source>
</evidence>
<gene>
    <name evidence="11 12" type="primary">thiM</name>
    <name evidence="12" type="ORF">GCM10010361_40050</name>
</gene>
<dbReference type="PIRSF" id="PIRSF000513">
    <property type="entry name" value="Thz_kinase"/>
    <property type="match status" value="1"/>
</dbReference>
<evidence type="ECO:0000256" key="2">
    <source>
        <dbReference type="ARBA" id="ARBA00001946"/>
    </source>
</evidence>
<dbReference type="HAMAP" id="MF_00228">
    <property type="entry name" value="Thz_kinase"/>
    <property type="match status" value="1"/>
</dbReference>
<evidence type="ECO:0000256" key="11">
    <source>
        <dbReference type="HAMAP-Rule" id="MF_00228"/>
    </source>
</evidence>
<dbReference type="GO" id="GO:0016301">
    <property type="term" value="F:kinase activity"/>
    <property type="evidence" value="ECO:0007669"/>
    <property type="project" value="UniProtKB-KW"/>
</dbReference>
<proteinExistence type="inferred from homology"/>
<accession>A0ABP3K644</accession>
<evidence type="ECO:0000256" key="1">
    <source>
        <dbReference type="ARBA" id="ARBA00001771"/>
    </source>
</evidence>
<keyword evidence="7 11" id="KW-0418">Kinase</keyword>
<feature type="binding site" evidence="11">
    <location>
        <position position="199"/>
    </location>
    <ligand>
        <name>substrate</name>
    </ligand>
</feature>
<keyword evidence="10 11" id="KW-0784">Thiamine biosynthesis</keyword>
<keyword evidence="9 11" id="KW-0460">Magnesium</keyword>
<evidence type="ECO:0000256" key="3">
    <source>
        <dbReference type="ARBA" id="ARBA00004868"/>
    </source>
</evidence>
<comment type="function">
    <text evidence="11">Catalyzes the phosphorylation of the hydroxyl group of 4-methyl-5-beta-hydroxyethylthiazole (THZ).</text>
</comment>
<comment type="catalytic activity">
    <reaction evidence="1 11">
        <text>5-(2-hydroxyethyl)-4-methylthiazole + ATP = 4-methyl-5-(2-phosphooxyethyl)-thiazole + ADP + H(+)</text>
        <dbReference type="Rhea" id="RHEA:24212"/>
        <dbReference type="ChEBI" id="CHEBI:15378"/>
        <dbReference type="ChEBI" id="CHEBI:17957"/>
        <dbReference type="ChEBI" id="CHEBI:30616"/>
        <dbReference type="ChEBI" id="CHEBI:58296"/>
        <dbReference type="ChEBI" id="CHEBI:456216"/>
        <dbReference type="EC" id="2.7.1.50"/>
    </reaction>
</comment>